<keyword evidence="2" id="KW-0812">Transmembrane</keyword>
<keyword evidence="2" id="KW-0472">Membrane</keyword>
<dbReference type="AlphaFoldDB" id="A0A0P1A6Q0"/>
<feature type="compositionally biased region" description="Polar residues" evidence="1">
    <location>
        <begin position="304"/>
        <end position="315"/>
    </location>
</feature>
<sequence length="425" mass="47966">MMEPTIDTELQQLQLHENGGIRIIDMSGTLLDQSYIVQMWLLTHCIFVWMGPATDKPCLGSLSTAITTRYSPMPLITSILGAPEMEEQQIAQKLTRRTGRQCFVSCQLPDHIPELVAYVENQITKRLIDEGIIIIKFEKMLSTAPMDDAIHTLSKELANDKSVSHIGKTEAEKELLAQYANIGRRRGVLGFTFGSSIMAGLWILSKNRKKVVGAFAMISGGFFGASYGIISIRRDLFSDLLILPSDKSPFAARARTILQTKIPDNPFVQELHDRFKRSAAAVDSWDEGSTVAEGSDFQSASLSRHNNIENSTSIPPISGLDTLRNKKNKYDEDLETFKEDDHMKSRSPFFFGMKSDKAEDYDLSMSHDPNMPYSRNTHHPYSDKNSSTLRHDEDDYFFGLPNEKDTPVKSTTWDEIRRRAAKQDK</sequence>
<protein>
    <recommendedName>
        <fullName evidence="5">Transmembrane protein</fullName>
    </recommendedName>
</protein>
<dbReference type="OMA" id="ILAHYAN"/>
<reference evidence="4" key="1">
    <citation type="submission" date="2014-09" db="EMBL/GenBank/DDBJ databases">
        <authorList>
            <person name="Sharma Rahul"/>
            <person name="Thines Marco"/>
        </authorList>
    </citation>
    <scope>NUCLEOTIDE SEQUENCE [LARGE SCALE GENOMIC DNA]</scope>
</reference>
<proteinExistence type="predicted"/>
<dbReference type="Proteomes" id="UP000054928">
    <property type="component" value="Unassembled WGS sequence"/>
</dbReference>
<dbReference type="InterPro" id="IPR032157">
    <property type="entry name" value="PAC4"/>
</dbReference>
<dbReference type="GO" id="GO:0043248">
    <property type="term" value="P:proteasome assembly"/>
    <property type="evidence" value="ECO:0007669"/>
    <property type="project" value="InterPro"/>
</dbReference>
<feature type="region of interest" description="Disordered" evidence="1">
    <location>
        <begin position="364"/>
        <end position="425"/>
    </location>
</feature>
<dbReference type="PANTHER" id="PTHR33559:SF1">
    <property type="entry name" value="PROTEASOME ASSEMBLY CHAPERONE 4"/>
    <property type="match status" value="1"/>
</dbReference>
<dbReference type="PANTHER" id="PTHR33559">
    <property type="entry name" value="PROTEASOME ASSEMBLY CHAPERONE 4"/>
    <property type="match status" value="1"/>
</dbReference>
<keyword evidence="2" id="KW-1133">Transmembrane helix</keyword>
<feature type="transmembrane region" description="Helical" evidence="2">
    <location>
        <begin position="188"/>
        <end position="205"/>
    </location>
</feature>
<keyword evidence="4" id="KW-1185">Reference proteome</keyword>
<evidence type="ECO:0008006" key="5">
    <source>
        <dbReference type="Google" id="ProtNLM"/>
    </source>
</evidence>
<dbReference type="Pfam" id="PF16093">
    <property type="entry name" value="PAC4"/>
    <property type="match status" value="1"/>
</dbReference>
<name>A0A0P1A6Q0_PLAHL</name>
<dbReference type="EMBL" id="CCYD01000109">
    <property type="protein sequence ID" value="CEG35902.1"/>
    <property type="molecule type" value="Genomic_DNA"/>
</dbReference>
<accession>A0A0P1A6Q0</accession>
<dbReference type="RefSeq" id="XP_024572271.1">
    <property type="nucleotide sequence ID" value="XM_024729336.1"/>
</dbReference>
<feature type="region of interest" description="Disordered" evidence="1">
    <location>
        <begin position="304"/>
        <end position="323"/>
    </location>
</feature>
<evidence type="ECO:0000313" key="4">
    <source>
        <dbReference type="Proteomes" id="UP000054928"/>
    </source>
</evidence>
<feature type="transmembrane region" description="Helical" evidence="2">
    <location>
        <begin position="211"/>
        <end position="230"/>
    </location>
</feature>
<evidence type="ECO:0000256" key="2">
    <source>
        <dbReference type="SAM" id="Phobius"/>
    </source>
</evidence>
<evidence type="ECO:0000256" key="1">
    <source>
        <dbReference type="SAM" id="MobiDB-lite"/>
    </source>
</evidence>
<dbReference type="GeneID" id="36395283"/>
<feature type="compositionally biased region" description="Basic and acidic residues" evidence="1">
    <location>
        <begin position="402"/>
        <end position="425"/>
    </location>
</feature>
<dbReference type="OrthoDB" id="70132at2759"/>
<evidence type="ECO:0000313" key="3">
    <source>
        <dbReference type="EMBL" id="CEG35902.1"/>
    </source>
</evidence>
<organism evidence="3 4">
    <name type="scientific">Plasmopara halstedii</name>
    <name type="common">Downy mildew of sunflower</name>
    <dbReference type="NCBI Taxonomy" id="4781"/>
    <lineage>
        <taxon>Eukaryota</taxon>
        <taxon>Sar</taxon>
        <taxon>Stramenopiles</taxon>
        <taxon>Oomycota</taxon>
        <taxon>Peronosporomycetes</taxon>
        <taxon>Peronosporales</taxon>
        <taxon>Peronosporaceae</taxon>
        <taxon>Plasmopara</taxon>
    </lineage>
</organism>